<evidence type="ECO:0000313" key="4">
    <source>
        <dbReference type="Proteomes" id="UP000229385"/>
    </source>
</evidence>
<keyword evidence="1" id="KW-0812">Transmembrane</keyword>
<dbReference type="PANTHER" id="PTHR31272">
    <property type="entry name" value="CYTOCHROME C-TYPE BIOGENESIS PROTEIN HI_1454-RELATED"/>
    <property type="match status" value="1"/>
</dbReference>
<protein>
    <submittedName>
        <fullName evidence="3">Uncharacterized protein</fullName>
    </submittedName>
</protein>
<keyword evidence="1" id="KW-1133">Transmembrane helix</keyword>
<dbReference type="AlphaFoldDB" id="A0A2M7XCV1"/>
<evidence type="ECO:0000256" key="1">
    <source>
        <dbReference type="SAM" id="Phobius"/>
    </source>
</evidence>
<feature type="transmembrane region" description="Helical" evidence="1">
    <location>
        <begin position="258"/>
        <end position="279"/>
    </location>
</feature>
<dbReference type="PANTHER" id="PTHR31272:SF9">
    <property type="entry name" value="BLL1027 PROTEIN"/>
    <property type="match status" value="1"/>
</dbReference>
<feature type="transmembrane region" description="Helical" evidence="1">
    <location>
        <begin position="178"/>
        <end position="211"/>
    </location>
</feature>
<name>A0A2M7XCV1_9BACT</name>
<evidence type="ECO:0000313" key="3">
    <source>
        <dbReference type="EMBL" id="PJA45710.1"/>
    </source>
</evidence>
<dbReference type="Proteomes" id="UP000229385">
    <property type="component" value="Unassembled WGS sequence"/>
</dbReference>
<sequence length="400" mass="44560">MKHILTILLLGVVLVTGAHVAHAQEETTPTVAVFFNEACKDCGELVKETYPALFAEYGYELELHDYINNRSNRTLLTQTNDAWGVPFELQSHIEVFVDDNLLIGGHVPLDTIRYVLEHPDEYERLLVYQDNMHGEETAYRVWDFTGDIKTYPIDEPITTYLQEAKPASQTQISKRGFWGLFAIITSSAFLDGLNPCAFAVLLFFIGFLFTIKKTRAKIWKMGLVYIGAIYLAYLLIGLGIAQAIIISGAPHLMAKIGAYLVIGLGVIQFLGVVFPSFPIKLRIPLDTKATLEKWMYKATLPASFIGGFLVGLCTFPCSGGIYVAIIGMLTAQSTAVQGTFWMLWYNLIFVSPLFLLLLLASNNKTTEKLQRLEHAQSVPLKLLIAGFMIALGAIILIFFT</sequence>
<accession>A0A2M7XCV1</accession>
<gene>
    <name evidence="3" type="ORF">CO174_01820</name>
</gene>
<evidence type="ECO:0000256" key="2">
    <source>
        <dbReference type="SAM" id="SignalP"/>
    </source>
</evidence>
<comment type="caution">
    <text evidence="3">The sequence shown here is derived from an EMBL/GenBank/DDBJ whole genome shotgun (WGS) entry which is preliminary data.</text>
</comment>
<dbReference type="EMBL" id="PFWU01000022">
    <property type="protein sequence ID" value="PJA45710.1"/>
    <property type="molecule type" value="Genomic_DNA"/>
</dbReference>
<proteinExistence type="predicted"/>
<feature type="signal peptide" evidence="2">
    <location>
        <begin position="1"/>
        <end position="23"/>
    </location>
</feature>
<reference evidence="4" key="1">
    <citation type="submission" date="2017-09" db="EMBL/GenBank/DDBJ databases">
        <title>Depth-based differentiation of microbial function through sediment-hosted aquifers and enrichment of novel symbionts in the deep terrestrial subsurface.</title>
        <authorList>
            <person name="Probst A.J."/>
            <person name="Ladd B."/>
            <person name="Jarett J.K."/>
            <person name="Geller-Mcgrath D.E."/>
            <person name="Sieber C.M.K."/>
            <person name="Emerson J.B."/>
            <person name="Anantharaman K."/>
            <person name="Thomas B.C."/>
            <person name="Malmstrom R."/>
            <person name="Stieglmeier M."/>
            <person name="Klingl A."/>
            <person name="Woyke T."/>
            <person name="Ryan C.M."/>
            <person name="Banfield J.F."/>
        </authorList>
    </citation>
    <scope>NUCLEOTIDE SEQUENCE [LARGE SCALE GENOMIC DNA]</scope>
</reference>
<feature type="transmembrane region" description="Helical" evidence="1">
    <location>
        <begin position="380"/>
        <end position="399"/>
    </location>
</feature>
<feature type="transmembrane region" description="Helical" evidence="1">
    <location>
        <begin position="223"/>
        <end position="246"/>
    </location>
</feature>
<dbReference type="InterPro" id="IPR051790">
    <property type="entry name" value="Cytochrome_c-biogenesis_DsbD"/>
</dbReference>
<feature type="transmembrane region" description="Helical" evidence="1">
    <location>
        <begin position="341"/>
        <end position="360"/>
    </location>
</feature>
<keyword evidence="1" id="KW-0472">Membrane</keyword>
<feature type="chain" id="PRO_5015006051" evidence="2">
    <location>
        <begin position="24"/>
        <end position="400"/>
    </location>
</feature>
<organism evidence="3 4">
    <name type="scientific">Candidatus Uhrbacteria bacterium CG_4_9_14_3_um_filter_50_9</name>
    <dbReference type="NCBI Taxonomy" id="1975035"/>
    <lineage>
        <taxon>Bacteria</taxon>
        <taxon>Candidatus Uhriibacteriota</taxon>
    </lineage>
</organism>
<keyword evidence="2" id="KW-0732">Signal</keyword>
<feature type="transmembrane region" description="Helical" evidence="1">
    <location>
        <begin position="300"/>
        <end position="329"/>
    </location>
</feature>